<evidence type="ECO:0000259" key="3">
    <source>
        <dbReference type="PROSITE" id="PS50405"/>
    </source>
</evidence>
<dbReference type="PROSITE" id="PS50405">
    <property type="entry name" value="GST_CTER"/>
    <property type="match status" value="1"/>
</dbReference>
<dbReference type="Pfam" id="PF13409">
    <property type="entry name" value="GST_N_2"/>
    <property type="match status" value="1"/>
</dbReference>
<accession>A0A8H3FFY4</accession>
<dbReference type="CDD" id="cd03046">
    <property type="entry name" value="GST_N_GTT1_like"/>
    <property type="match status" value="1"/>
</dbReference>
<dbReference type="PROSITE" id="PS50404">
    <property type="entry name" value="GST_NTER"/>
    <property type="match status" value="1"/>
</dbReference>
<comment type="caution">
    <text evidence="4">The sequence shown here is derived from an EMBL/GenBank/DDBJ whole genome shotgun (WGS) entry which is preliminary data.</text>
</comment>
<dbReference type="Proteomes" id="UP000664534">
    <property type="component" value="Unassembled WGS sequence"/>
</dbReference>
<evidence type="ECO:0008006" key="6">
    <source>
        <dbReference type="Google" id="ProtNLM"/>
    </source>
</evidence>
<dbReference type="SFLD" id="SFLDS00019">
    <property type="entry name" value="Glutathione_Transferase_(cytos"/>
    <property type="match status" value="1"/>
</dbReference>
<reference evidence="4" key="1">
    <citation type="submission" date="2021-03" db="EMBL/GenBank/DDBJ databases">
        <authorList>
            <person name="Tagirdzhanova G."/>
        </authorList>
    </citation>
    <scope>NUCLEOTIDE SEQUENCE</scope>
</reference>
<dbReference type="Gene3D" id="1.20.1050.10">
    <property type="match status" value="1"/>
</dbReference>
<dbReference type="EMBL" id="CAJPDT010000034">
    <property type="protein sequence ID" value="CAF9923854.1"/>
    <property type="molecule type" value="Genomic_DNA"/>
</dbReference>
<evidence type="ECO:0000313" key="4">
    <source>
        <dbReference type="EMBL" id="CAF9923854.1"/>
    </source>
</evidence>
<dbReference type="InterPro" id="IPR036282">
    <property type="entry name" value="Glutathione-S-Trfase_C_sf"/>
</dbReference>
<name>A0A8H3FFY4_9LECA</name>
<evidence type="ECO:0000256" key="1">
    <source>
        <dbReference type="ARBA" id="ARBA00007409"/>
    </source>
</evidence>
<dbReference type="InterPro" id="IPR004046">
    <property type="entry name" value="GST_C"/>
</dbReference>
<comment type="similarity">
    <text evidence="1">Belongs to the GST superfamily.</text>
</comment>
<dbReference type="SFLD" id="SFLDG00358">
    <property type="entry name" value="Main_(cytGST)"/>
    <property type="match status" value="1"/>
</dbReference>
<dbReference type="AlphaFoldDB" id="A0A8H3FFY4"/>
<protein>
    <recommendedName>
        <fullName evidence="6">Glutathione S-transferase</fullName>
    </recommendedName>
</protein>
<dbReference type="Gene3D" id="3.40.30.10">
    <property type="entry name" value="Glutaredoxin"/>
    <property type="match status" value="1"/>
</dbReference>
<dbReference type="CDD" id="cd03189">
    <property type="entry name" value="GST_C_GTT1_like"/>
    <property type="match status" value="1"/>
</dbReference>
<evidence type="ECO:0000259" key="2">
    <source>
        <dbReference type="PROSITE" id="PS50404"/>
    </source>
</evidence>
<dbReference type="InterPro" id="IPR036249">
    <property type="entry name" value="Thioredoxin-like_sf"/>
</dbReference>
<dbReference type="OrthoDB" id="2098326at2759"/>
<dbReference type="InterPro" id="IPR010987">
    <property type="entry name" value="Glutathione-S-Trfase_C-like"/>
</dbReference>
<gene>
    <name evidence="4" type="ORF">IMSHALPRED_006037</name>
</gene>
<organism evidence="4 5">
    <name type="scientific">Imshaugia aleurites</name>
    <dbReference type="NCBI Taxonomy" id="172621"/>
    <lineage>
        <taxon>Eukaryota</taxon>
        <taxon>Fungi</taxon>
        <taxon>Dikarya</taxon>
        <taxon>Ascomycota</taxon>
        <taxon>Pezizomycotina</taxon>
        <taxon>Lecanoromycetes</taxon>
        <taxon>OSLEUM clade</taxon>
        <taxon>Lecanoromycetidae</taxon>
        <taxon>Lecanorales</taxon>
        <taxon>Lecanorineae</taxon>
        <taxon>Parmeliaceae</taxon>
        <taxon>Imshaugia</taxon>
    </lineage>
</organism>
<proteinExistence type="inferred from homology"/>
<dbReference type="Pfam" id="PF00043">
    <property type="entry name" value="GST_C"/>
    <property type="match status" value="1"/>
</dbReference>
<evidence type="ECO:0000313" key="5">
    <source>
        <dbReference type="Proteomes" id="UP000664534"/>
    </source>
</evidence>
<dbReference type="SUPFAM" id="SSF52833">
    <property type="entry name" value="Thioredoxin-like"/>
    <property type="match status" value="1"/>
</dbReference>
<keyword evidence="5" id="KW-1185">Reference proteome</keyword>
<dbReference type="PANTHER" id="PTHR44051:SF9">
    <property type="entry name" value="GLUTATHIONE S-TRANSFERASE 1"/>
    <property type="match status" value="1"/>
</dbReference>
<sequence>MPPVTRGQDQEAMKAEQDVKITLYWLEKSRSQRILWLLEELHLPYTLKTHKREHQLAPPSLQQIHPLGKSPLITISTAARPTPLVLAESAFIVEYLIEHFGPGLAPARYAAGTKEGEVEVGAETEAWMRYRYYMHFAEGSLMPFLVVALVMSNIKSSSPFFIRPLAAMITGAVESKFLHPNLQRQFDFLESQIATSPSGGDFLCGKDLSGADIMMSFPLGAAKRAGLFAEKEHPKLCAYVDRLDATEGSKRAVQKIVELEGSCEEL</sequence>
<feature type="domain" description="GST N-terminal" evidence="2">
    <location>
        <begin position="18"/>
        <end position="104"/>
    </location>
</feature>
<dbReference type="InterPro" id="IPR004045">
    <property type="entry name" value="Glutathione_S-Trfase_N"/>
</dbReference>
<dbReference type="SUPFAM" id="SSF47616">
    <property type="entry name" value="GST C-terminal domain-like"/>
    <property type="match status" value="1"/>
</dbReference>
<feature type="domain" description="GST C-terminal" evidence="3">
    <location>
        <begin position="123"/>
        <end position="266"/>
    </location>
</feature>
<dbReference type="PANTHER" id="PTHR44051">
    <property type="entry name" value="GLUTATHIONE S-TRANSFERASE-RELATED"/>
    <property type="match status" value="1"/>
</dbReference>
<dbReference type="InterPro" id="IPR040079">
    <property type="entry name" value="Glutathione_S-Trfase"/>
</dbReference>